<dbReference type="OrthoDB" id="5877963at2759"/>
<evidence type="ECO:0000256" key="6">
    <source>
        <dbReference type="ARBA" id="ARBA00023136"/>
    </source>
</evidence>
<gene>
    <name evidence="8" type="ORF">PHPALM_5742</name>
</gene>
<feature type="non-terminal residue" evidence="8">
    <location>
        <position position="212"/>
    </location>
</feature>
<comment type="caution">
    <text evidence="8">The sequence shown here is derived from an EMBL/GenBank/DDBJ whole genome shotgun (WGS) entry which is preliminary data.</text>
</comment>
<evidence type="ECO:0000313" key="8">
    <source>
        <dbReference type="EMBL" id="POM76962.1"/>
    </source>
</evidence>
<dbReference type="GO" id="GO:0005886">
    <property type="term" value="C:plasma membrane"/>
    <property type="evidence" value="ECO:0007669"/>
    <property type="project" value="UniProtKB-SubCell"/>
</dbReference>
<dbReference type="Gene3D" id="1.10.3860.10">
    <property type="entry name" value="Sodium:dicarboxylate symporter"/>
    <property type="match status" value="1"/>
</dbReference>
<dbReference type="PRINTS" id="PR00173">
    <property type="entry name" value="EDTRNSPORT"/>
</dbReference>
<proteinExistence type="inferred from homology"/>
<reference evidence="8 9" key="1">
    <citation type="journal article" date="2017" name="Genome Biol. Evol.">
        <title>Phytophthora megakarya and P. palmivora, closely related causal agents of cacao black pod rot, underwent increases in genome sizes and gene numbers by different mechanisms.</title>
        <authorList>
            <person name="Ali S.S."/>
            <person name="Shao J."/>
            <person name="Lary D.J."/>
            <person name="Kronmiller B."/>
            <person name="Shen D."/>
            <person name="Strem M.D."/>
            <person name="Amoako-Attah I."/>
            <person name="Akrofi A.Y."/>
            <person name="Begoude B.A."/>
            <person name="Ten Hoopen G.M."/>
            <person name="Coulibaly K."/>
            <person name="Kebe B.I."/>
            <person name="Melnick R.L."/>
            <person name="Guiltinan M.J."/>
            <person name="Tyler B.M."/>
            <person name="Meinhardt L.W."/>
            <person name="Bailey B.A."/>
        </authorList>
    </citation>
    <scope>NUCLEOTIDE SEQUENCE [LARGE SCALE GENOMIC DNA]</scope>
    <source>
        <strain evidence="9">sbr112.9</strain>
    </source>
</reference>
<name>A0A2P4YGN0_9STRA</name>
<dbReference type="PANTHER" id="PTHR42865:SF7">
    <property type="entry name" value="PROTON_GLUTAMATE-ASPARTATE SYMPORTER"/>
    <property type="match status" value="1"/>
</dbReference>
<dbReference type="PANTHER" id="PTHR42865">
    <property type="entry name" value="PROTON/GLUTAMATE-ASPARTATE SYMPORTER"/>
    <property type="match status" value="1"/>
</dbReference>
<comment type="subcellular location">
    <subcellularLocation>
        <location evidence="1">Cell membrane</location>
        <topology evidence="1">Multi-pass membrane protein</topology>
    </subcellularLocation>
    <subcellularLocation>
        <location evidence="7">Membrane</location>
        <topology evidence="7">Multi-pass membrane protein</topology>
    </subcellularLocation>
</comment>
<dbReference type="Proteomes" id="UP000237271">
    <property type="component" value="Unassembled WGS sequence"/>
</dbReference>
<feature type="transmembrane region" description="Helical" evidence="7">
    <location>
        <begin position="166"/>
        <end position="187"/>
    </location>
</feature>
<dbReference type="InterPro" id="IPR036458">
    <property type="entry name" value="Na:dicarbo_symporter_sf"/>
</dbReference>
<organism evidence="8 9">
    <name type="scientific">Phytophthora palmivora</name>
    <dbReference type="NCBI Taxonomy" id="4796"/>
    <lineage>
        <taxon>Eukaryota</taxon>
        <taxon>Sar</taxon>
        <taxon>Stramenopiles</taxon>
        <taxon>Oomycota</taxon>
        <taxon>Peronosporomycetes</taxon>
        <taxon>Peronosporales</taxon>
        <taxon>Peronosporaceae</taxon>
        <taxon>Phytophthora</taxon>
    </lineage>
</organism>
<evidence type="ECO:0000256" key="3">
    <source>
        <dbReference type="ARBA" id="ARBA00022475"/>
    </source>
</evidence>
<feature type="transmembrane region" description="Helical" evidence="7">
    <location>
        <begin position="129"/>
        <end position="154"/>
    </location>
</feature>
<feature type="transmembrane region" description="Helical" evidence="7">
    <location>
        <begin position="91"/>
        <end position="109"/>
    </location>
</feature>
<sequence>MANRPRVVLYDTSNGSHVASGYVDPTSPTESEGEEVYNPITGKFERAGLLRHSKLGLGNNSLNQYAFQNTPPQPEVVYPDRVRRCALWRESTTQIMLGAVAGLSLGILLSHFHVSDDVSSIVNLPGKVFLQILKCFVVPMVFTSLSTTVADIVLLGKVSIVGTRTALIFTSLSFMGSVMSLAISMLLRNLVPHTKGVVVETSSAYFDIMCEN</sequence>
<comment type="caution">
    <text evidence="7">Lacks conserved residue(s) required for the propagation of feature annotation.</text>
</comment>
<dbReference type="SUPFAM" id="SSF118215">
    <property type="entry name" value="Proton glutamate symport protein"/>
    <property type="match status" value="1"/>
</dbReference>
<evidence type="ECO:0000256" key="7">
    <source>
        <dbReference type="RuleBase" id="RU361216"/>
    </source>
</evidence>
<keyword evidence="7" id="KW-0769">Symport</keyword>
<evidence type="ECO:0000256" key="5">
    <source>
        <dbReference type="ARBA" id="ARBA00022989"/>
    </source>
</evidence>
<dbReference type="AlphaFoldDB" id="A0A2P4YGN0"/>
<dbReference type="InterPro" id="IPR001991">
    <property type="entry name" value="Na-dicarboxylate_symporter"/>
</dbReference>
<keyword evidence="4 7" id="KW-0812">Transmembrane</keyword>
<keyword evidence="3" id="KW-1003">Cell membrane</keyword>
<protein>
    <recommendedName>
        <fullName evidence="7">Amino acid transporter</fullName>
    </recommendedName>
</protein>
<dbReference type="GO" id="GO:0015293">
    <property type="term" value="F:symporter activity"/>
    <property type="evidence" value="ECO:0007669"/>
    <property type="project" value="UniProtKB-UniRule"/>
</dbReference>
<dbReference type="Pfam" id="PF00375">
    <property type="entry name" value="SDF"/>
    <property type="match status" value="1"/>
</dbReference>
<comment type="similarity">
    <text evidence="7">Belongs to the dicarboxylate/amino acid:cation symporter (DAACS) (TC 2.A.23) family.</text>
</comment>
<evidence type="ECO:0000256" key="1">
    <source>
        <dbReference type="ARBA" id="ARBA00004651"/>
    </source>
</evidence>
<keyword evidence="2 7" id="KW-0813">Transport</keyword>
<keyword evidence="6 7" id="KW-0472">Membrane</keyword>
<evidence type="ECO:0000256" key="4">
    <source>
        <dbReference type="ARBA" id="ARBA00022692"/>
    </source>
</evidence>
<dbReference type="EMBL" id="NCKW01003212">
    <property type="protein sequence ID" value="POM76962.1"/>
    <property type="molecule type" value="Genomic_DNA"/>
</dbReference>
<keyword evidence="9" id="KW-1185">Reference proteome</keyword>
<evidence type="ECO:0000256" key="2">
    <source>
        <dbReference type="ARBA" id="ARBA00022448"/>
    </source>
</evidence>
<keyword evidence="5 7" id="KW-1133">Transmembrane helix</keyword>
<evidence type="ECO:0000313" key="9">
    <source>
        <dbReference type="Proteomes" id="UP000237271"/>
    </source>
</evidence>
<accession>A0A2P4YGN0</accession>